<evidence type="ECO:0000256" key="1">
    <source>
        <dbReference type="SAM" id="SignalP"/>
    </source>
</evidence>
<dbReference type="InterPro" id="IPR036380">
    <property type="entry name" value="Isochorismatase-like_sf"/>
</dbReference>
<organism evidence="3 4">
    <name type="scientific">Blastopirellula retiformator</name>
    <dbReference type="NCBI Taxonomy" id="2527970"/>
    <lineage>
        <taxon>Bacteria</taxon>
        <taxon>Pseudomonadati</taxon>
        <taxon>Planctomycetota</taxon>
        <taxon>Planctomycetia</taxon>
        <taxon>Pirellulales</taxon>
        <taxon>Pirellulaceae</taxon>
        <taxon>Blastopirellula</taxon>
    </lineage>
</organism>
<dbReference type="InterPro" id="IPR029010">
    <property type="entry name" value="ThuA-like"/>
</dbReference>
<dbReference type="SUPFAM" id="SSF52317">
    <property type="entry name" value="Class I glutamine amidotransferase-like"/>
    <property type="match status" value="1"/>
</dbReference>
<comment type="caution">
    <text evidence="3">The sequence shown here is derived from an EMBL/GenBank/DDBJ whole genome shotgun (WGS) entry which is preliminary data.</text>
</comment>
<dbReference type="Proteomes" id="UP000318878">
    <property type="component" value="Unassembled WGS sequence"/>
</dbReference>
<dbReference type="InterPro" id="IPR029062">
    <property type="entry name" value="Class_I_gatase-like"/>
</dbReference>
<dbReference type="Gene3D" id="3.40.50.850">
    <property type="entry name" value="Isochorismatase-like"/>
    <property type="match status" value="1"/>
</dbReference>
<evidence type="ECO:0000313" key="3">
    <source>
        <dbReference type="EMBL" id="TWT34957.1"/>
    </source>
</evidence>
<name>A0A5C5VAJ7_9BACT</name>
<reference evidence="3 4" key="1">
    <citation type="submission" date="2019-02" db="EMBL/GenBank/DDBJ databases">
        <title>Deep-cultivation of Planctomycetes and their phenomic and genomic characterization uncovers novel biology.</title>
        <authorList>
            <person name="Wiegand S."/>
            <person name="Jogler M."/>
            <person name="Boedeker C."/>
            <person name="Pinto D."/>
            <person name="Vollmers J."/>
            <person name="Rivas-Marin E."/>
            <person name="Kohn T."/>
            <person name="Peeters S.H."/>
            <person name="Heuer A."/>
            <person name="Rast P."/>
            <person name="Oberbeckmann S."/>
            <person name="Bunk B."/>
            <person name="Jeske O."/>
            <person name="Meyerdierks A."/>
            <person name="Storesund J.E."/>
            <person name="Kallscheuer N."/>
            <person name="Luecker S."/>
            <person name="Lage O.M."/>
            <person name="Pohl T."/>
            <person name="Merkel B.J."/>
            <person name="Hornburger P."/>
            <person name="Mueller R.-W."/>
            <person name="Bruemmer F."/>
            <person name="Labrenz M."/>
            <person name="Spormann A.M."/>
            <person name="Op Den Camp H."/>
            <person name="Overmann J."/>
            <person name="Amann R."/>
            <person name="Jetten M.S.M."/>
            <person name="Mascher T."/>
            <person name="Medema M.H."/>
            <person name="Devos D.P."/>
            <person name="Kaster A.-K."/>
            <person name="Ovreas L."/>
            <person name="Rohde M."/>
            <person name="Galperin M.Y."/>
            <person name="Jogler C."/>
        </authorList>
    </citation>
    <scope>NUCLEOTIDE SEQUENCE [LARGE SCALE GENOMIC DNA]</scope>
    <source>
        <strain evidence="3 4">Enr8</strain>
    </source>
</reference>
<keyword evidence="1" id="KW-0732">Signal</keyword>
<keyword evidence="4" id="KW-1185">Reference proteome</keyword>
<accession>A0A5C5VAJ7</accession>
<proteinExistence type="predicted"/>
<dbReference type="AlphaFoldDB" id="A0A5C5VAJ7"/>
<dbReference type="EMBL" id="SJPF01000002">
    <property type="protein sequence ID" value="TWT34957.1"/>
    <property type="molecule type" value="Genomic_DNA"/>
</dbReference>
<dbReference type="SUPFAM" id="SSF52499">
    <property type="entry name" value="Isochorismatase-like hydrolases"/>
    <property type="match status" value="1"/>
</dbReference>
<feature type="signal peptide" evidence="1">
    <location>
        <begin position="1"/>
        <end position="19"/>
    </location>
</feature>
<gene>
    <name evidence="3" type="ORF">Enr8_23730</name>
</gene>
<feature type="chain" id="PRO_5023015126" evidence="1">
    <location>
        <begin position="20"/>
        <end position="547"/>
    </location>
</feature>
<sequence length="547" mass="60606" precursor="true">MIMPTRRLLGALCALALLAAPLAAGELQMKLRFQQETEPQSGQYHRLTRDEAWQPEKTAIIVCDMWDLHHCQNAVLRGQEFAPRLNDLLKQARDAGATIIHAPSGCMQKYADHPARKRAEQTPKAADIPADINAWCHKIPAEENGTYPVDQSDGGNDDEPQQHAKWAAELTAQGLDAHIPWSKQTDLLTIDAERDYISDKGDEVWSILAQREIDNVILTGVHTNMCVLGRPFGLRQLSKNGKNVVLMRDLTDTMYNPAAWPFVNHFTGTDLIVSHIEKFVCPTVTSDQILGGEQFAFAEDKRPHVVMVMAETEYETAQTLPKFGGDFLGRDFRVTYVYGSATDPNSLPGLEKALATADVLLISVRRRALPAEQLEAVRKYVAAGKPMVGIRTASHAFGLRGKEPPEGTETWEEFDAEVWGGSYSNHYPNGIKSMVETVEANAAHPILRSVTREPFPQGGSLYQTAPLADGTTMLLAGKIEGKPAEPLAWTFRRADGGWSFYTSLGHKDDFTNKSFQRLLLNSIYWAAGLEVPNHFDLSKPAPPQRKG</sequence>
<evidence type="ECO:0000259" key="2">
    <source>
        <dbReference type="Pfam" id="PF06283"/>
    </source>
</evidence>
<evidence type="ECO:0000313" key="4">
    <source>
        <dbReference type="Proteomes" id="UP000318878"/>
    </source>
</evidence>
<protein>
    <submittedName>
        <fullName evidence="3">Trehalose utilization</fullName>
    </submittedName>
</protein>
<dbReference type="Gene3D" id="3.40.50.880">
    <property type="match status" value="1"/>
</dbReference>
<dbReference type="Pfam" id="PF06283">
    <property type="entry name" value="ThuA"/>
    <property type="match status" value="1"/>
</dbReference>
<feature type="domain" description="ThuA-like" evidence="2">
    <location>
        <begin position="351"/>
        <end position="526"/>
    </location>
</feature>